<dbReference type="Proteomes" id="UP000283880">
    <property type="component" value="Unassembled WGS sequence"/>
</dbReference>
<evidence type="ECO:0000313" key="9">
    <source>
        <dbReference type="EMBL" id="RGX32150.1"/>
    </source>
</evidence>
<organism evidence="9 10">
    <name type="scientific">Enterocloster asparagiformis</name>
    <dbReference type="NCBI Taxonomy" id="333367"/>
    <lineage>
        <taxon>Bacteria</taxon>
        <taxon>Bacillati</taxon>
        <taxon>Bacillota</taxon>
        <taxon>Clostridia</taxon>
        <taxon>Lachnospirales</taxon>
        <taxon>Lachnospiraceae</taxon>
        <taxon>Enterocloster</taxon>
    </lineage>
</organism>
<proteinExistence type="predicted"/>
<feature type="domain" description="HTH araC/xylS-type" evidence="7">
    <location>
        <begin position="307"/>
        <end position="405"/>
    </location>
</feature>
<dbReference type="PROSITE" id="PS01124">
    <property type="entry name" value="HTH_ARAC_FAMILY_2"/>
    <property type="match status" value="1"/>
</dbReference>
<evidence type="ECO:0000256" key="1">
    <source>
        <dbReference type="ARBA" id="ARBA00018672"/>
    </source>
</evidence>
<keyword evidence="3 9" id="KW-0238">DNA-binding</keyword>
<evidence type="ECO:0000256" key="6">
    <source>
        <dbReference type="PROSITE-ProRule" id="PRU00169"/>
    </source>
</evidence>
<dbReference type="Gene3D" id="1.10.10.60">
    <property type="entry name" value="Homeodomain-like"/>
    <property type="match status" value="2"/>
</dbReference>
<evidence type="ECO:0000256" key="2">
    <source>
        <dbReference type="ARBA" id="ARBA00023015"/>
    </source>
</evidence>
<dbReference type="PANTHER" id="PTHR43280">
    <property type="entry name" value="ARAC-FAMILY TRANSCRIPTIONAL REGULATOR"/>
    <property type="match status" value="1"/>
</dbReference>
<evidence type="ECO:0000256" key="3">
    <source>
        <dbReference type="ARBA" id="ARBA00023125"/>
    </source>
</evidence>
<dbReference type="GO" id="GO:0003700">
    <property type="term" value="F:DNA-binding transcription factor activity"/>
    <property type="evidence" value="ECO:0007669"/>
    <property type="project" value="InterPro"/>
</dbReference>
<comment type="function">
    <text evidence="5">May play the central regulatory role in sporulation. It may be an element of the effector pathway responsible for the activation of sporulation genes in response to nutritional stress. Spo0A may act in concert with spo0H (a sigma factor) to control the expression of some genes that are critical to the sporulation process.</text>
</comment>
<accession>A0A413FK17</accession>
<name>A0A413FK17_9FIRM</name>
<dbReference type="GO" id="GO:0043565">
    <property type="term" value="F:sequence-specific DNA binding"/>
    <property type="evidence" value="ECO:0007669"/>
    <property type="project" value="InterPro"/>
</dbReference>
<dbReference type="InterPro" id="IPR001789">
    <property type="entry name" value="Sig_transdc_resp-reg_receiver"/>
</dbReference>
<dbReference type="OrthoDB" id="2546565at2"/>
<keyword evidence="6" id="KW-0597">Phosphoprotein</keyword>
<evidence type="ECO:0000313" key="10">
    <source>
        <dbReference type="Proteomes" id="UP000283880"/>
    </source>
</evidence>
<feature type="modified residue" description="4-aspartylphosphate" evidence="6">
    <location>
        <position position="56"/>
    </location>
</feature>
<comment type="caution">
    <text evidence="9">The sequence shown here is derived from an EMBL/GenBank/DDBJ whole genome shotgun (WGS) entry which is preliminary data.</text>
</comment>
<dbReference type="RefSeq" id="WP_007714197.1">
    <property type="nucleotide sequence ID" value="NZ_JAWRJJ010000226.1"/>
</dbReference>
<dbReference type="InterPro" id="IPR009057">
    <property type="entry name" value="Homeodomain-like_sf"/>
</dbReference>
<dbReference type="SUPFAM" id="SSF46689">
    <property type="entry name" value="Homeodomain-like"/>
    <property type="match status" value="2"/>
</dbReference>
<dbReference type="Pfam" id="PF00072">
    <property type="entry name" value="Response_reg"/>
    <property type="match status" value="1"/>
</dbReference>
<keyword evidence="4" id="KW-0804">Transcription</keyword>
<dbReference type="SMART" id="SM00448">
    <property type="entry name" value="REC"/>
    <property type="match status" value="1"/>
</dbReference>
<dbReference type="PROSITE" id="PS50110">
    <property type="entry name" value="RESPONSE_REGULATORY"/>
    <property type="match status" value="1"/>
</dbReference>
<evidence type="ECO:0000259" key="7">
    <source>
        <dbReference type="PROSITE" id="PS01124"/>
    </source>
</evidence>
<dbReference type="InterPro" id="IPR018060">
    <property type="entry name" value="HTH_AraC"/>
</dbReference>
<evidence type="ECO:0000259" key="8">
    <source>
        <dbReference type="PROSITE" id="PS50110"/>
    </source>
</evidence>
<protein>
    <recommendedName>
        <fullName evidence="1">Stage 0 sporulation protein A homolog</fullName>
    </recommendedName>
</protein>
<evidence type="ECO:0000256" key="5">
    <source>
        <dbReference type="ARBA" id="ARBA00024867"/>
    </source>
</evidence>
<dbReference type="Gene3D" id="3.40.50.2300">
    <property type="match status" value="1"/>
</dbReference>
<gene>
    <name evidence="9" type="ORF">DWV29_05035</name>
</gene>
<evidence type="ECO:0000256" key="4">
    <source>
        <dbReference type="ARBA" id="ARBA00023163"/>
    </source>
</evidence>
<sequence>MNFTMVIADDEPLVLKSLEMLVAKNFPNIQVAGLAENGVELKELLERLEPDLAVVDIRMPGLSGIEVIELMRGKGCKTRFIINTAFSDFEYVKKALDLKTDGYILKPGKQDEKIRAISELCRAVEAEREKNSRQSNLDSALQVVNPYLGSEILMSIFSEKCDEEHFKVYLDINGLHFSGGCIATFLIRSPGRMGARELNGELGKILDGICGFLATVTSDGIVVMLFAPGRSDREEQRSWCAGLAELIARDLMERTGSECLYGVGLVYASFSDMPRSYQESIAKLRENHKNLPDLPADNADKIKDYVETAKQYIDSNYIRDISLMACAESVGISPYYLSHIFKEKTGSTFVEYLTAVRMDRAKELCRNQKLTVKDISDRCGYINTTYFCKVFKRNVGKTIGAYRMELLRTESERGTECQS</sequence>
<dbReference type="PANTHER" id="PTHR43280:SF10">
    <property type="entry name" value="REGULATORY PROTEIN POCR"/>
    <property type="match status" value="1"/>
</dbReference>
<feature type="domain" description="Response regulatory" evidence="8">
    <location>
        <begin position="4"/>
        <end position="121"/>
    </location>
</feature>
<dbReference type="EMBL" id="QSBM01000002">
    <property type="protein sequence ID" value="RGX32150.1"/>
    <property type="molecule type" value="Genomic_DNA"/>
</dbReference>
<dbReference type="SMART" id="SM00342">
    <property type="entry name" value="HTH_ARAC"/>
    <property type="match status" value="1"/>
</dbReference>
<dbReference type="AlphaFoldDB" id="A0A413FK17"/>
<keyword evidence="2" id="KW-0805">Transcription regulation</keyword>
<dbReference type="InterPro" id="IPR011006">
    <property type="entry name" value="CheY-like_superfamily"/>
</dbReference>
<dbReference type="SUPFAM" id="SSF52172">
    <property type="entry name" value="CheY-like"/>
    <property type="match status" value="1"/>
</dbReference>
<dbReference type="Pfam" id="PF12833">
    <property type="entry name" value="HTH_18"/>
    <property type="match status" value="1"/>
</dbReference>
<dbReference type="GO" id="GO:0000160">
    <property type="term" value="P:phosphorelay signal transduction system"/>
    <property type="evidence" value="ECO:0007669"/>
    <property type="project" value="InterPro"/>
</dbReference>
<dbReference type="CDD" id="cd17536">
    <property type="entry name" value="REC_YesN-like"/>
    <property type="match status" value="1"/>
</dbReference>
<reference evidence="9 10" key="1">
    <citation type="submission" date="2018-08" db="EMBL/GenBank/DDBJ databases">
        <title>A genome reference for cultivated species of the human gut microbiota.</title>
        <authorList>
            <person name="Zou Y."/>
            <person name="Xue W."/>
            <person name="Luo G."/>
        </authorList>
    </citation>
    <scope>NUCLEOTIDE SEQUENCE [LARGE SCALE GENOMIC DNA]</scope>
    <source>
        <strain evidence="9 10">AF04-15</strain>
    </source>
</reference>